<keyword evidence="2" id="KW-0732">Signal</keyword>
<reference evidence="4" key="2">
    <citation type="submission" date="2025-09" db="UniProtKB">
        <authorList>
            <consortium name="Ensembl"/>
        </authorList>
    </citation>
    <scope>IDENTIFICATION</scope>
</reference>
<evidence type="ECO:0000256" key="1">
    <source>
        <dbReference type="ARBA" id="ARBA00006889"/>
    </source>
</evidence>
<organism evidence="4 5">
    <name type="scientific">Amphilophus citrinellus</name>
    <name type="common">Midas cichlid</name>
    <name type="synonym">Cichlasoma citrinellum</name>
    <dbReference type="NCBI Taxonomy" id="61819"/>
    <lineage>
        <taxon>Eukaryota</taxon>
        <taxon>Metazoa</taxon>
        <taxon>Chordata</taxon>
        <taxon>Craniata</taxon>
        <taxon>Vertebrata</taxon>
        <taxon>Euteleostomi</taxon>
        <taxon>Actinopterygii</taxon>
        <taxon>Neopterygii</taxon>
        <taxon>Teleostei</taxon>
        <taxon>Neoteleostei</taxon>
        <taxon>Acanthomorphata</taxon>
        <taxon>Ovalentaria</taxon>
        <taxon>Cichlomorphae</taxon>
        <taxon>Cichliformes</taxon>
        <taxon>Cichlidae</taxon>
        <taxon>New World cichlids</taxon>
        <taxon>Cichlasomatinae</taxon>
        <taxon>Heroini</taxon>
        <taxon>Amphilophus</taxon>
    </lineage>
</organism>
<dbReference type="InterPro" id="IPR002345">
    <property type="entry name" value="Lipocalin"/>
</dbReference>
<feature type="signal peptide" evidence="2">
    <location>
        <begin position="1"/>
        <end position="20"/>
    </location>
</feature>
<dbReference type="PANTHER" id="PTHR11430">
    <property type="entry name" value="LIPOCALIN"/>
    <property type="match status" value="1"/>
</dbReference>
<evidence type="ECO:0000313" key="5">
    <source>
        <dbReference type="Proteomes" id="UP000261340"/>
    </source>
</evidence>
<dbReference type="Ensembl" id="ENSACIT00000001957.1">
    <property type="protein sequence ID" value="ENSACIP00000001881.1"/>
    <property type="gene ID" value="ENSACIG00000001404.1"/>
</dbReference>
<dbReference type="PRINTS" id="PR00179">
    <property type="entry name" value="LIPOCALIN"/>
</dbReference>
<feature type="chain" id="PRO_5018675197" evidence="2">
    <location>
        <begin position="21"/>
        <end position="193"/>
    </location>
</feature>
<evidence type="ECO:0000256" key="2">
    <source>
        <dbReference type="SAM" id="SignalP"/>
    </source>
</evidence>
<dbReference type="SUPFAM" id="SSF50814">
    <property type="entry name" value="Lipocalins"/>
    <property type="match status" value="1"/>
</dbReference>
<dbReference type="InterPro" id="IPR012674">
    <property type="entry name" value="Calycin"/>
</dbReference>
<accession>A0A3Q0QX03</accession>
<dbReference type="Proteomes" id="UP000261340">
    <property type="component" value="Unplaced"/>
</dbReference>
<sequence length="193" mass="21583">AMASLLTLLGAVLCSLMVSSEVVPQADFDLQAVRMAGEWYLIGIASNAQWFVKGKDKMKMGTTMITPTADGGMELSFSGLSQNNTCRTMVNVANKTEVPGKFTYISRYWGYVSDLRMVDVKYDEYALSYSFNTMGNGTFVVDRLYGRDVELSDELKEKFRQFSLQTGILPENIVILPKNGTFTLVVKFYIKIP</sequence>
<dbReference type="InterPro" id="IPR000566">
    <property type="entry name" value="Lipocln_cytosolic_FA-bd_dom"/>
</dbReference>
<evidence type="ECO:0000259" key="3">
    <source>
        <dbReference type="Pfam" id="PF00061"/>
    </source>
</evidence>
<comment type="similarity">
    <text evidence="1">Belongs to the calycin superfamily. Lipocalin family.</text>
</comment>
<name>A0A3Q0QX03_AMPCI</name>
<evidence type="ECO:0000313" key="4">
    <source>
        <dbReference type="Ensembl" id="ENSACIP00000001881.1"/>
    </source>
</evidence>
<protein>
    <submittedName>
        <fullName evidence="4">Zgc:153704</fullName>
    </submittedName>
</protein>
<dbReference type="Pfam" id="PF00061">
    <property type="entry name" value="Lipocalin"/>
    <property type="match status" value="1"/>
</dbReference>
<dbReference type="PANTHER" id="PTHR11430:SF133">
    <property type="entry name" value="LIPOCALIN"/>
    <property type="match status" value="1"/>
</dbReference>
<dbReference type="STRING" id="61819.ENSACIP00000001881"/>
<feature type="domain" description="Lipocalin/cytosolic fatty-acid binding" evidence="3">
    <location>
        <begin position="36"/>
        <end position="178"/>
    </location>
</feature>
<dbReference type="GeneTree" id="ENSGT01120000271921"/>
<keyword evidence="5" id="KW-1185">Reference proteome</keyword>
<reference evidence="4" key="1">
    <citation type="submission" date="2025-08" db="UniProtKB">
        <authorList>
            <consortium name="Ensembl"/>
        </authorList>
    </citation>
    <scope>IDENTIFICATION</scope>
</reference>
<proteinExistence type="inferred from homology"/>
<dbReference type="GO" id="GO:0036094">
    <property type="term" value="F:small molecule binding"/>
    <property type="evidence" value="ECO:0007669"/>
    <property type="project" value="InterPro"/>
</dbReference>
<dbReference type="Gene3D" id="2.40.128.20">
    <property type="match status" value="1"/>
</dbReference>
<dbReference type="AlphaFoldDB" id="A0A3Q0QX03"/>
<dbReference type="PRINTS" id="PR01254">
    <property type="entry name" value="PGNDSYNTHASE"/>
</dbReference>